<feature type="transmembrane region" description="Helical" evidence="7">
    <location>
        <begin position="102"/>
        <end position="122"/>
    </location>
</feature>
<evidence type="ECO:0000256" key="7">
    <source>
        <dbReference type="SAM" id="Phobius"/>
    </source>
</evidence>
<feature type="transmembrane region" description="Helical" evidence="7">
    <location>
        <begin position="30"/>
        <end position="56"/>
    </location>
</feature>
<evidence type="ECO:0000256" key="5">
    <source>
        <dbReference type="ARBA" id="ARBA00022989"/>
    </source>
</evidence>
<keyword evidence="3 7" id="KW-0812">Transmembrane</keyword>
<dbReference type="Proteomes" id="UP000784880">
    <property type="component" value="Unassembled WGS sequence"/>
</dbReference>
<feature type="transmembrane region" description="Helical" evidence="7">
    <location>
        <begin position="297"/>
        <end position="326"/>
    </location>
</feature>
<keyword evidence="4" id="KW-0029">Amino-acid transport</keyword>
<accession>A0ABS6JK99</accession>
<feature type="transmembrane region" description="Helical" evidence="7">
    <location>
        <begin position="410"/>
        <end position="426"/>
    </location>
</feature>
<feature type="transmembrane region" description="Helical" evidence="7">
    <location>
        <begin position="432"/>
        <end position="450"/>
    </location>
</feature>
<evidence type="ECO:0000256" key="6">
    <source>
        <dbReference type="ARBA" id="ARBA00023136"/>
    </source>
</evidence>
<feature type="transmembrane region" description="Helical" evidence="7">
    <location>
        <begin position="142"/>
        <end position="160"/>
    </location>
</feature>
<evidence type="ECO:0000259" key="8">
    <source>
        <dbReference type="Pfam" id="PF00324"/>
    </source>
</evidence>
<comment type="caution">
    <text evidence="9">The sequence shown here is derived from an EMBL/GenBank/DDBJ whole genome shotgun (WGS) entry which is preliminary data.</text>
</comment>
<feature type="transmembrane region" description="Helical" evidence="7">
    <location>
        <begin position="172"/>
        <end position="196"/>
    </location>
</feature>
<feature type="transmembrane region" description="Helical" evidence="7">
    <location>
        <begin position="346"/>
        <end position="369"/>
    </location>
</feature>
<dbReference type="InterPro" id="IPR004841">
    <property type="entry name" value="AA-permease/SLC12A_dom"/>
</dbReference>
<comment type="subcellular location">
    <subcellularLocation>
        <location evidence="1">Cell membrane</location>
        <topology evidence="1">Multi-pass membrane protein</topology>
    </subcellularLocation>
</comment>
<feature type="domain" description="Amino acid permease/ SLC12A" evidence="8">
    <location>
        <begin position="37"/>
        <end position="399"/>
    </location>
</feature>
<organism evidence="9 10">
    <name type="scientific">Evansella tamaricis</name>
    <dbReference type="NCBI Taxonomy" id="2069301"/>
    <lineage>
        <taxon>Bacteria</taxon>
        <taxon>Bacillati</taxon>
        <taxon>Bacillota</taxon>
        <taxon>Bacilli</taxon>
        <taxon>Bacillales</taxon>
        <taxon>Bacillaceae</taxon>
        <taxon>Evansella</taxon>
    </lineage>
</organism>
<evidence type="ECO:0000256" key="3">
    <source>
        <dbReference type="ARBA" id="ARBA00022692"/>
    </source>
</evidence>
<feature type="transmembrane region" description="Helical" evidence="7">
    <location>
        <begin position="62"/>
        <end position="81"/>
    </location>
</feature>
<evidence type="ECO:0000313" key="10">
    <source>
        <dbReference type="Proteomes" id="UP000784880"/>
    </source>
</evidence>
<name>A0ABS6JK99_9BACI</name>
<evidence type="ECO:0000256" key="4">
    <source>
        <dbReference type="ARBA" id="ARBA00022970"/>
    </source>
</evidence>
<evidence type="ECO:0000256" key="2">
    <source>
        <dbReference type="ARBA" id="ARBA00022448"/>
    </source>
</evidence>
<feature type="transmembrane region" description="Helical" evidence="7">
    <location>
        <begin position="375"/>
        <end position="398"/>
    </location>
</feature>
<dbReference type="PIRSF" id="PIRSF006060">
    <property type="entry name" value="AA_transporter"/>
    <property type="match status" value="1"/>
</dbReference>
<sequence>MTSCFPNNNAVKEEGVSLKTSSGEQKEKPLLWWQLSLLGVACTIGTGFFLGSSIAISMAGPSVIFAFLLAAIGTYFVYEALAKMTISDPQKGSFRSYAKKAYGRWAGFSTGWVYWLSELLIMGSQMTALSIFSRFWFPNIPIWIFACGYAVLGILVILTGTKGFDRIENLLAVLKVAAIVMFIILATAGILGLLGGGTTEKVSIPATYTGLFPNGIQGLLPAFIFGFYGFAGIEIIGLLSIRLKEMKDATKAGKVMLSLLVIIYISALTLALLLVPWDQFSTDKSPFVKALDKYNIAFIPHVFNGVFIIAGFSTMVASLFAMIRILVSLAEDKDAPAIMSKRKNNIAWPAIGLTSMSIAISIILSLIMPDSIYEYFTTAAGLMLLYNWFFILGSFGRLNQLTVLDHIKRGLGFILVLLAIIGTAFHETSRPGLYVSLLFIIIIGCITLLMKNHWKKHPDKSPPEKISSLFTKIKH</sequence>
<evidence type="ECO:0000256" key="1">
    <source>
        <dbReference type="ARBA" id="ARBA00004651"/>
    </source>
</evidence>
<keyword evidence="10" id="KW-1185">Reference proteome</keyword>
<dbReference type="Pfam" id="PF00324">
    <property type="entry name" value="AA_permease"/>
    <property type="match status" value="1"/>
</dbReference>
<feature type="transmembrane region" description="Helical" evidence="7">
    <location>
        <begin position="216"/>
        <end position="243"/>
    </location>
</feature>
<keyword evidence="2" id="KW-0813">Transport</keyword>
<dbReference type="EMBL" id="JAHQCS010000162">
    <property type="protein sequence ID" value="MBU9714073.1"/>
    <property type="molecule type" value="Genomic_DNA"/>
</dbReference>
<protein>
    <submittedName>
        <fullName evidence="9">Amino acid permease</fullName>
    </submittedName>
</protein>
<evidence type="ECO:0000313" key="9">
    <source>
        <dbReference type="EMBL" id="MBU9714073.1"/>
    </source>
</evidence>
<keyword evidence="5 7" id="KW-1133">Transmembrane helix</keyword>
<dbReference type="PANTHER" id="PTHR43495:SF5">
    <property type="entry name" value="GAMMA-AMINOBUTYRIC ACID PERMEASE"/>
    <property type="match status" value="1"/>
</dbReference>
<reference evidence="9 10" key="1">
    <citation type="submission" date="2021-06" db="EMBL/GenBank/DDBJ databases">
        <title>Bacillus sp. RD4P76, an endophyte from a halophyte.</title>
        <authorList>
            <person name="Sun J.-Q."/>
        </authorList>
    </citation>
    <scope>NUCLEOTIDE SEQUENCE [LARGE SCALE GENOMIC DNA]</scope>
    <source>
        <strain evidence="9 10">CGMCC 1.15917</strain>
    </source>
</reference>
<dbReference type="PANTHER" id="PTHR43495">
    <property type="entry name" value="GABA PERMEASE"/>
    <property type="match status" value="1"/>
</dbReference>
<feature type="transmembrane region" description="Helical" evidence="7">
    <location>
        <begin position="255"/>
        <end position="277"/>
    </location>
</feature>
<proteinExistence type="predicted"/>
<gene>
    <name evidence="9" type="ORF">KS419_20260</name>
</gene>
<keyword evidence="6 7" id="KW-0472">Membrane</keyword>